<reference evidence="2 3" key="1">
    <citation type="submission" date="2016-04" db="EMBL/GenBank/DDBJ databases">
        <title>A degradative enzymes factory behind the ericoid mycorrhizal symbiosis.</title>
        <authorList>
            <consortium name="DOE Joint Genome Institute"/>
            <person name="Martino E."/>
            <person name="Morin E."/>
            <person name="Grelet G."/>
            <person name="Kuo A."/>
            <person name="Kohler A."/>
            <person name="Daghino S."/>
            <person name="Barry K."/>
            <person name="Choi C."/>
            <person name="Cichocki N."/>
            <person name="Clum A."/>
            <person name="Copeland A."/>
            <person name="Hainaut M."/>
            <person name="Haridas S."/>
            <person name="Labutti K."/>
            <person name="Lindquist E."/>
            <person name="Lipzen A."/>
            <person name="Khouja H.-R."/>
            <person name="Murat C."/>
            <person name="Ohm R."/>
            <person name="Olson A."/>
            <person name="Spatafora J."/>
            <person name="Veneault-Fourrey C."/>
            <person name="Henrissat B."/>
            <person name="Grigoriev I."/>
            <person name="Martin F."/>
            <person name="Perotto S."/>
        </authorList>
    </citation>
    <scope>NUCLEOTIDE SEQUENCE [LARGE SCALE GENOMIC DNA]</scope>
    <source>
        <strain evidence="2 3">F</strain>
    </source>
</reference>
<evidence type="ECO:0000259" key="1">
    <source>
        <dbReference type="Pfam" id="PF06985"/>
    </source>
</evidence>
<proteinExistence type="predicted"/>
<dbReference type="PANTHER" id="PTHR10622:SF10">
    <property type="entry name" value="HET DOMAIN-CONTAINING PROTEIN"/>
    <property type="match status" value="1"/>
</dbReference>
<feature type="non-terminal residue" evidence="2">
    <location>
        <position position="1"/>
    </location>
</feature>
<dbReference type="OrthoDB" id="20872at2759"/>
<dbReference type="STRING" id="1149755.A0A2J6QVN1"/>
<gene>
    <name evidence="2" type="ORF">L207DRAFT_396175</name>
</gene>
<dbReference type="PANTHER" id="PTHR10622">
    <property type="entry name" value="HET DOMAIN-CONTAINING PROTEIN"/>
    <property type="match status" value="1"/>
</dbReference>
<dbReference type="Proteomes" id="UP000235786">
    <property type="component" value="Unassembled WGS sequence"/>
</dbReference>
<feature type="non-terminal residue" evidence="2">
    <location>
        <position position="209"/>
    </location>
</feature>
<sequence>INRQYRKIEYCCKQACQDDLQWVWVDTCCVDKTSTAELSEAINSMFRWYQHAKICYVYLEDVLYNGGPIDAPYLVSTFKSSRWFTRGWTLQELLAPQDLVFFDRNWRFLGTKEYMASSGDILSSVTRIDNKFLLSDDRFWHLRDDGPCIAEIMSWAADRKTTRIEDTSYCLLRLFDINMPLLYGEGRKAFFRLQEELIKCSNDPSLFAW</sequence>
<protein>
    <recommendedName>
        <fullName evidence="1">Heterokaryon incompatibility domain-containing protein</fullName>
    </recommendedName>
</protein>
<keyword evidence="3" id="KW-1185">Reference proteome</keyword>
<dbReference type="InterPro" id="IPR010730">
    <property type="entry name" value="HET"/>
</dbReference>
<evidence type="ECO:0000313" key="3">
    <source>
        <dbReference type="Proteomes" id="UP000235786"/>
    </source>
</evidence>
<name>A0A2J6QVN1_HYAVF</name>
<dbReference type="Pfam" id="PF06985">
    <property type="entry name" value="HET"/>
    <property type="match status" value="1"/>
</dbReference>
<organism evidence="2 3">
    <name type="scientific">Hyaloscypha variabilis (strain UAMH 11265 / GT02V1 / F)</name>
    <name type="common">Meliniomyces variabilis</name>
    <dbReference type="NCBI Taxonomy" id="1149755"/>
    <lineage>
        <taxon>Eukaryota</taxon>
        <taxon>Fungi</taxon>
        <taxon>Dikarya</taxon>
        <taxon>Ascomycota</taxon>
        <taxon>Pezizomycotina</taxon>
        <taxon>Leotiomycetes</taxon>
        <taxon>Helotiales</taxon>
        <taxon>Hyaloscyphaceae</taxon>
        <taxon>Hyaloscypha</taxon>
        <taxon>Hyaloscypha variabilis</taxon>
    </lineage>
</organism>
<dbReference type="AlphaFoldDB" id="A0A2J6QVN1"/>
<evidence type="ECO:0000313" key="2">
    <source>
        <dbReference type="EMBL" id="PMD30328.1"/>
    </source>
</evidence>
<feature type="domain" description="Heterokaryon incompatibility" evidence="1">
    <location>
        <begin position="7"/>
        <end position="61"/>
    </location>
</feature>
<dbReference type="EMBL" id="KZ613967">
    <property type="protein sequence ID" value="PMD30328.1"/>
    <property type="molecule type" value="Genomic_DNA"/>
</dbReference>
<accession>A0A2J6QVN1</accession>